<comment type="caution">
    <text evidence="8">The sequence shown here is derived from an EMBL/GenBank/DDBJ whole genome shotgun (WGS) entry which is preliminary data.</text>
</comment>
<keyword evidence="4 6" id="KW-0560">Oxidoreductase</keyword>
<proteinExistence type="inferred from homology"/>
<evidence type="ECO:0000313" key="9">
    <source>
        <dbReference type="Proteomes" id="UP001168098"/>
    </source>
</evidence>
<organism evidence="8 9">
    <name type="scientific">Vitis rotundifolia</name>
    <name type="common">Muscadine grape</name>
    <dbReference type="NCBI Taxonomy" id="103349"/>
    <lineage>
        <taxon>Eukaryota</taxon>
        <taxon>Viridiplantae</taxon>
        <taxon>Streptophyta</taxon>
        <taxon>Embryophyta</taxon>
        <taxon>Tracheophyta</taxon>
        <taxon>Spermatophyta</taxon>
        <taxon>Magnoliopsida</taxon>
        <taxon>eudicotyledons</taxon>
        <taxon>Gunneridae</taxon>
        <taxon>Pentapetalae</taxon>
        <taxon>rosids</taxon>
        <taxon>Vitales</taxon>
        <taxon>Vitaceae</taxon>
        <taxon>Viteae</taxon>
        <taxon>Vitis</taxon>
    </lineage>
</organism>
<comment type="similarity">
    <text evidence="2 6">Belongs to the iron/ascorbate-dependent oxidoreductase family.</text>
</comment>
<dbReference type="InterPro" id="IPR044861">
    <property type="entry name" value="IPNS-like_FE2OG_OXY"/>
</dbReference>
<reference evidence="8 9" key="1">
    <citation type="journal article" date="2023" name="BMC Biotechnol.">
        <title>Vitis rotundifolia cv Carlos genome sequencing.</title>
        <authorList>
            <person name="Huff M."/>
            <person name="Hulse-Kemp A."/>
            <person name="Scheffler B."/>
            <person name="Youngblood R."/>
            <person name="Simpson S."/>
            <person name="Babiker E."/>
            <person name="Staton M."/>
        </authorList>
    </citation>
    <scope>NUCLEOTIDE SEQUENCE [LARGE SCALE GENOMIC DNA]</scope>
    <source>
        <tissue evidence="8">Leaf</tissue>
    </source>
</reference>
<dbReference type="FunFam" id="2.60.120.330:FF:000005">
    <property type="entry name" value="1-aminocyclopropane-1-carboxylate oxidase homolog 1"/>
    <property type="match status" value="1"/>
</dbReference>
<keyword evidence="5 6" id="KW-0408">Iron</keyword>
<dbReference type="GO" id="GO:0046872">
    <property type="term" value="F:metal ion binding"/>
    <property type="evidence" value="ECO:0007669"/>
    <property type="project" value="UniProtKB-KW"/>
</dbReference>
<feature type="domain" description="Fe2OG dioxygenase" evidence="7">
    <location>
        <begin position="185"/>
        <end position="292"/>
    </location>
</feature>
<evidence type="ECO:0000313" key="8">
    <source>
        <dbReference type="EMBL" id="KAJ9700635.1"/>
    </source>
</evidence>
<accession>A0AA39A457</accession>
<dbReference type="Gene3D" id="2.60.120.330">
    <property type="entry name" value="B-lactam Antibiotic, Isopenicillin N Synthase, Chain"/>
    <property type="match status" value="1"/>
</dbReference>
<dbReference type="PROSITE" id="PS51471">
    <property type="entry name" value="FE2OG_OXY"/>
    <property type="match status" value="1"/>
</dbReference>
<comment type="cofactor">
    <cofactor evidence="1">
        <name>Fe cation</name>
        <dbReference type="ChEBI" id="CHEBI:24875"/>
    </cofactor>
</comment>
<dbReference type="GO" id="GO:0051213">
    <property type="term" value="F:dioxygenase activity"/>
    <property type="evidence" value="ECO:0007669"/>
    <property type="project" value="UniProtKB-ARBA"/>
</dbReference>
<dbReference type="EMBL" id="JARBHA010000005">
    <property type="protein sequence ID" value="KAJ9700635.1"/>
    <property type="molecule type" value="Genomic_DNA"/>
</dbReference>
<evidence type="ECO:0000256" key="3">
    <source>
        <dbReference type="ARBA" id="ARBA00022723"/>
    </source>
</evidence>
<dbReference type="AlphaFoldDB" id="A0AA39A457"/>
<evidence type="ECO:0000256" key="1">
    <source>
        <dbReference type="ARBA" id="ARBA00001962"/>
    </source>
</evidence>
<name>A0AA39A457_VITRO</name>
<keyword evidence="3 6" id="KW-0479">Metal-binding</keyword>
<dbReference type="InterPro" id="IPR005123">
    <property type="entry name" value="Oxoglu/Fe-dep_dioxygenase_dom"/>
</dbReference>
<evidence type="ECO:0000256" key="6">
    <source>
        <dbReference type="RuleBase" id="RU003682"/>
    </source>
</evidence>
<dbReference type="Pfam" id="PF03171">
    <property type="entry name" value="2OG-FeII_Oxy"/>
    <property type="match status" value="1"/>
</dbReference>
<gene>
    <name evidence="8" type="ORF">PVL29_006104</name>
</gene>
<dbReference type="PANTHER" id="PTHR10209">
    <property type="entry name" value="OXIDOREDUCTASE, 2OG-FE II OXYGENASE FAMILY PROTEIN"/>
    <property type="match status" value="1"/>
</dbReference>
<sequence>MMLTSSAMFQSEYDRDSELKAFDDSKKIRRIFIHPKSNLPAESGSPVSLLGIPLIDLDGVDNKGTLRAQIIDEVRDAVLEEMMDGIRGFHEQDTEVKKQFYVREFKRKVSFVSNFELFHAPVATWKDTLACAMAPNPPDPQELPAVCRDIVVQYIKQVKGLSYTLFELLSEALGLDANHMKDMECAEGIFLLGHYYPVCPEPELTLGARKHTDTSFLTVLVQDQVGGLQVLHENQWIDAAPIPGAIVINVGDLLQVITNDRFKSIEHRVLANRRLGPRVSVAGAFGTSFLRSSRLYGPIKELLTEENPPKYKEATLRDHVAHLKGKRV</sequence>
<dbReference type="InterPro" id="IPR027443">
    <property type="entry name" value="IPNS-like_sf"/>
</dbReference>
<evidence type="ECO:0000256" key="4">
    <source>
        <dbReference type="ARBA" id="ARBA00023002"/>
    </source>
</evidence>
<dbReference type="SUPFAM" id="SSF51197">
    <property type="entry name" value="Clavaminate synthase-like"/>
    <property type="match status" value="1"/>
</dbReference>
<evidence type="ECO:0000256" key="5">
    <source>
        <dbReference type="ARBA" id="ARBA00023004"/>
    </source>
</evidence>
<evidence type="ECO:0000259" key="7">
    <source>
        <dbReference type="PROSITE" id="PS51471"/>
    </source>
</evidence>
<dbReference type="PANTHER" id="PTHR10209:SF884">
    <property type="entry name" value="1-AMINOCYCLOPROPANE-1-CARBOXYLATE OXIDASE HOMOLOG 1-LIKE"/>
    <property type="match status" value="1"/>
</dbReference>
<protein>
    <recommendedName>
        <fullName evidence="7">Fe2OG dioxygenase domain-containing protein</fullName>
    </recommendedName>
</protein>
<dbReference type="Proteomes" id="UP001168098">
    <property type="component" value="Unassembled WGS sequence"/>
</dbReference>
<evidence type="ECO:0000256" key="2">
    <source>
        <dbReference type="ARBA" id="ARBA00008056"/>
    </source>
</evidence>
<keyword evidence="9" id="KW-1185">Reference proteome</keyword>